<keyword evidence="3 5" id="KW-0268">Exocytosis</keyword>
<feature type="coiled-coil region" evidence="6">
    <location>
        <begin position="4"/>
        <end position="31"/>
    </location>
</feature>
<reference evidence="9" key="1">
    <citation type="submission" date="2025-08" db="UniProtKB">
        <authorList>
            <consortium name="Ensembl"/>
        </authorList>
    </citation>
    <scope>IDENTIFICATION</scope>
</reference>
<comment type="function">
    <text evidence="5">Component of the exocyst complex involved in the docking of exocytic vesicles with fusion sites on the plasma membrane.</text>
</comment>
<evidence type="ECO:0000256" key="4">
    <source>
        <dbReference type="ARBA" id="ARBA00026169"/>
    </source>
</evidence>
<reference evidence="9" key="2">
    <citation type="submission" date="2025-09" db="UniProtKB">
        <authorList>
            <consortium name="Ensembl"/>
        </authorList>
    </citation>
    <scope>IDENTIFICATION</scope>
</reference>
<comment type="similarity">
    <text evidence="1 5">Belongs to the EXO70 family.</text>
</comment>
<dbReference type="Ensembl" id="ENSAOWT00000019753.1">
    <property type="protein sequence ID" value="ENSAOWP00000017410.1"/>
    <property type="gene ID" value="ENSAOWG00000011904.1"/>
</dbReference>
<dbReference type="GO" id="GO:0006887">
    <property type="term" value="P:exocytosis"/>
    <property type="evidence" value="ECO:0007669"/>
    <property type="project" value="UniProtKB-KW"/>
</dbReference>
<dbReference type="Pfam" id="PF20669">
    <property type="entry name" value="Exo70_N"/>
    <property type="match status" value="1"/>
</dbReference>
<dbReference type="GO" id="GO:0015031">
    <property type="term" value="P:protein transport"/>
    <property type="evidence" value="ECO:0007669"/>
    <property type="project" value="UniProtKB-KW"/>
</dbReference>
<dbReference type="GO" id="GO:0000145">
    <property type="term" value="C:exocyst"/>
    <property type="evidence" value="ECO:0007669"/>
    <property type="project" value="InterPro"/>
</dbReference>
<evidence type="ECO:0000256" key="5">
    <source>
        <dbReference type="RuleBase" id="RU365026"/>
    </source>
</evidence>
<dbReference type="Proteomes" id="UP000694424">
    <property type="component" value="Unplaced"/>
</dbReference>
<dbReference type="AlphaFoldDB" id="A0A8B9PUY8"/>
<dbReference type="Gene3D" id="1.20.1280.170">
    <property type="entry name" value="Exocyst complex component Exo70"/>
    <property type="match status" value="2"/>
</dbReference>
<feature type="region of interest" description="Disordered" evidence="7">
    <location>
        <begin position="238"/>
        <end position="267"/>
    </location>
</feature>
<dbReference type="PANTHER" id="PTHR12542:SF41">
    <property type="entry name" value="EXOCYST COMPLEX COMPONENT 7"/>
    <property type="match status" value="1"/>
</dbReference>
<proteinExistence type="inferred from homology"/>
<evidence type="ECO:0000256" key="1">
    <source>
        <dbReference type="ARBA" id="ARBA00006756"/>
    </source>
</evidence>
<feature type="domain" description="Exocyst complex subunit Exo70 C-terminal" evidence="8">
    <location>
        <begin position="340"/>
        <end position="704"/>
    </location>
</feature>
<evidence type="ECO:0000259" key="8">
    <source>
        <dbReference type="Pfam" id="PF03081"/>
    </source>
</evidence>
<dbReference type="PANTHER" id="PTHR12542">
    <property type="entry name" value="EXOCYST COMPLEX PROTEIN EXO70"/>
    <property type="match status" value="1"/>
</dbReference>
<keyword evidence="10" id="KW-1185">Reference proteome</keyword>
<dbReference type="Pfam" id="PF03081">
    <property type="entry name" value="Exo70_C"/>
    <property type="match status" value="1"/>
</dbReference>
<dbReference type="InterPro" id="IPR046364">
    <property type="entry name" value="Exo70_C"/>
</dbReference>
<keyword evidence="6" id="KW-0175">Coiled coil</keyword>
<dbReference type="GO" id="GO:0005546">
    <property type="term" value="F:phosphatidylinositol-4,5-bisphosphate binding"/>
    <property type="evidence" value="ECO:0007669"/>
    <property type="project" value="InterPro"/>
</dbReference>
<evidence type="ECO:0000313" key="10">
    <source>
        <dbReference type="Proteomes" id="UP000694424"/>
    </source>
</evidence>
<dbReference type="SUPFAM" id="SSF74788">
    <property type="entry name" value="Cullin repeat-like"/>
    <property type="match status" value="1"/>
</dbReference>
<accession>A0A8B9PUY8</accession>
<evidence type="ECO:0000256" key="7">
    <source>
        <dbReference type="SAM" id="MobiDB-lite"/>
    </source>
</evidence>
<keyword evidence="2 5" id="KW-0813">Transport</keyword>
<protein>
    <recommendedName>
        <fullName evidence="4 5">Exocyst complex component 7</fullName>
    </recommendedName>
    <alternativeName>
        <fullName evidence="5">Exocyst complex component Exo70</fullName>
    </alternativeName>
</protein>
<evidence type="ECO:0000256" key="3">
    <source>
        <dbReference type="ARBA" id="ARBA00022483"/>
    </source>
</evidence>
<dbReference type="InterPro" id="IPR004140">
    <property type="entry name" value="Exo70"/>
</dbReference>
<evidence type="ECO:0000256" key="6">
    <source>
        <dbReference type="SAM" id="Coils"/>
    </source>
</evidence>
<name>A0A8B9PUY8_APTOW</name>
<sequence length="711" mass="81528">MIPTEEVSARRREIEGKLKQEEETLSFIKESLEKSDQLTKNMVSILSSFESRLMKLENSIIPVHKQTENLQRLQENVEKTLSCLDHVISYYHVAKDTEKIIREGPTGRLEEYLNCMDKIQKAVEYFQDNNPDSPELNRVKSLFERGKESLESEFRSLMTRHTKPVPPILILDLISGDDEMETQEEMSLEHLPESVLHDIIRISGWLVENGRNQDFMTVYFQIRSIQLDRSIKGLKDHFRKNSSSSGVPYSPAIQNKRKDTPTKKPIKRPVLIPGTIRKAQNLLKQYSQHGLDGKKGASNLIPMEGHEHDLRVKHLSDTLSDKHGPAAGRDDVFDIEIDAYIHCVSAFVKLAQSEYQLLTEIVPEHHQKKTFDSLIQESLDNLIMEGDNIVSAARKAIIRHDYSAVLTIFPVLKHLKQMKPEFDQVLQGTAAGTKNKLPGLITSMETTGAKALEEFADNIKNDPDKEYNMPKDGTVHELTSNAILFLQQLLDFQETAGAMLASQETSSSASSYSSEFSRRLLSTYICKVLGNLQLNLLSKSKVYEDPALSAIFLHNNYNYILKSLEKSELIQLVAVTQKTAERSYRELIEQQIQTYQRSWLKVTDYILERNLPVFQPGVKLKDKERQMIKERFKGFNDGLEELCKIQKAWAIPDVEQRDKIRRAQKTIVKETYGAFLNRYGNVPFTKNPEKYIKYQVDQVGEMIEKLFDTSA</sequence>
<dbReference type="InterPro" id="IPR016159">
    <property type="entry name" value="Cullin_repeat-like_dom_sf"/>
</dbReference>
<keyword evidence="5" id="KW-0653">Protein transport</keyword>
<organism evidence="9 10">
    <name type="scientific">Apteryx owenii</name>
    <name type="common">Little spotted kiwi</name>
    <dbReference type="NCBI Taxonomy" id="8824"/>
    <lineage>
        <taxon>Eukaryota</taxon>
        <taxon>Metazoa</taxon>
        <taxon>Chordata</taxon>
        <taxon>Craniata</taxon>
        <taxon>Vertebrata</taxon>
        <taxon>Euteleostomi</taxon>
        <taxon>Archelosauria</taxon>
        <taxon>Archosauria</taxon>
        <taxon>Dinosauria</taxon>
        <taxon>Saurischia</taxon>
        <taxon>Theropoda</taxon>
        <taxon>Coelurosauria</taxon>
        <taxon>Aves</taxon>
        <taxon>Palaeognathae</taxon>
        <taxon>Apterygiformes</taxon>
        <taxon>Apterygidae</taxon>
        <taxon>Apteryx</taxon>
    </lineage>
</organism>
<evidence type="ECO:0000256" key="2">
    <source>
        <dbReference type="ARBA" id="ARBA00022448"/>
    </source>
</evidence>
<evidence type="ECO:0000313" key="9">
    <source>
        <dbReference type="Ensembl" id="ENSAOWP00000017410.1"/>
    </source>
</evidence>